<accession>A0A9D1ACE8</accession>
<proteinExistence type="predicted"/>
<reference evidence="1" key="2">
    <citation type="journal article" date="2021" name="PeerJ">
        <title>Extensive microbial diversity within the chicken gut microbiome revealed by metagenomics and culture.</title>
        <authorList>
            <person name="Gilroy R."/>
            <person name="Ravi A."/>
            <person name="Getino M."/>
            <person name="Pursley I."/>
            <person name="Horton D.L."/>
            <person name="Alikhan N.F."/>
            <person name="Baker D."/>
            <person name="Gharbi K."/>
            <person name="Hall N."/>
            <person name="Watson M."/>
            <person name="Adriaenssens E.M."/>
            <person name="Foster-Nyarko E."/>
            <person name="Jarju S."/>
            <person name="Secka A."/>
            <person name="Antonio M."/>
            <person name="Oren A."/>
            <person name="Chaudhuri R.R."/>
            <person name="La Ragione R."/>
            <person name="Hildebrand F."/>
            <person name="Pallen M.J."/>
        </authorList>
    </citation>
    <scope>NUCLEOTIDE SEQUENCE</scope>
    <source>
        <strain evidence="1">ChiSjej4B22-8148</strain>
    </source>
</reference>
<sequence>MRNQLNHAAGEEHNPEGFFCYMKGRHGEEKNWKEQEAHDYKKEIEDFLDAWVELADKVPPEVRAAARDLS</sequence>
<gene>
    <name evidence="1" type="ORF">IAB31_08610</name>
</gene>
<evidence type="ECO:0000313" key="2">
    <source>
        <dbReference type="Proteomes" id="UP000886757"/>
    </source>
</evidence>
<evidence type="ECO:0000313" key="1">
    <source>
        <dbReference type="EMBL" id="HIR13968.1"/>
    </source>
</evidence>
<reference evidence="1" key="1">
    <citation type="submission" date="2020-10" db="EMBL/GenBank/DDBJ databases">
        <authorList>
            <person name="Gilroy R."/>
        </authorList>
    </citation>
    <scope>NUCLEOTIDE SEQUENCE</scope>
    <source>
        <strain evidence="1">ChiSjej4B22-8148</strain>
    </source>
</reference>
<dbReference type="EMBL" id="DVGK01000098">
    <property type="protein sequence ID" value="HIR13968.1"/>
    <property type="molecule type" value="Genomic_DNA"/>
</dbReference>
<protein>
    <submittedName>
        <fullName evidence="1">Uncharacterized protein</fullName>
    </submittedName>
</protein>
<name>A0A9D1ACE8_9FIRM</name>
<comment type="caution">
    <text evidence="1">The sequence shown here is derived from an EMBL/GenBank/DDBJ whole genome shotgun (WGS) entry which is preliminary data.</text>
</comment>
<organism evidence="1 2">
    <name type="scientific">Candidatus Choladousia intestinavium</name>
    <dbReference type="NCBI Taxonomy" id="2840727"/>
    <lineage>
        <taxon>Bacteria</taxon>
        <taxon>Bacillati</taxon>
        <taxon>Bacillota</taxon>
        <taxon>Clostridia</taxon>
        <taxon>Lachnospirales</taxon>
        <taxon>Lachnospiraceae</taxon>
        <taxon>Lachnospiraceae incertae sedis</taxon>
        <taxon>Candidatus Choladousia</taxon>
    </lineage>
</organism>
<dbReference type="AlphaFoldDB" id="A0A9D1ACE8"/>
<dbReference type="Proteomes" id="UP000886757">
    <property type="component" value="Unassembled WGS sequence"/>
</dbReference>